<feature type="compositionally biased region" description="Polar residues" evidence="1">
    <location>
        <begin position="135"/>
        <end position="144"/>
    </location>
</feature>
<dbReference type="EMBL" id="MW052064">
    <property type="protein sequence ID" value="QRW42882.1"/>
    <property type="molecule type" value="Genomic_RNA"/>
</dbReference>
<evidence type="ECO:0000256" key="1">
    <source>
        <dbReference type="SAM" id="MobiDB-lite"/>
    </source>
</evidence>
<dbReference type="PANTHER" id="PTHR34456">
    <property type="entry name" value="MITOVIRUS RNA-DEPENDENT RNA POLYMERASE"/>
    <property type="match status" value="1"/>
</dbReference>
<reference evidence="2" key="2">
    <citation type="submission" date="2020-09" db="EMBL/GenBank/DDBJ databases">
        <authorList>
            <person name="Le Lay C."/>
            <person name="Shi M."/>
            <person name="Bucek A."/>
            <person name="Bourguignon T."/>
            <person name="Lo N."/>
            <person name="Holmes E.C."/>
        </authorList>
    </citation>
    <scope>NUCLEOTIDE SEQUENCE</scope>
    <source>
        <strain evidence="2">1v_9</strain>
    </source>
</reference>
<feature type="region of interest" description="Disordered" evidence="1">
    <location>
        <begin position="125"/>
        <end position="146"/>
    </location>
</feature>
<accession>A0A894KQN7</accession>
<proteinExistence type="predicted"/>
<dbReference type="PANTHER" id="PTHR34456:SF9">
    <property type="entry name" value="MITOVIRUS RNA-DEPENDENT RNA POLYMERASE"/>
    <property type="match status" value="1"/>
</dbReference>
<dbReference type="Pfam" id="PF05919">
    <property type="entry name" value="Mitovir_RNA_pol"/>
    <property type="match status" value="1"/>
</dbReference>
<protein>
    <submittedName>
        <fullName evidence="2">Putative replicase</fullName>
    </submittedName>
</protein>
<sequence length="661" mass="74166">MALIGVSEGDCLCKVVSPVYGKDTPRYLHHVKHLVEQKGVEFTVDRQKAIYYSTLQLLGGNGDLARSILTEARVKQRKDRPGVPSGVEGIAVTYVLQATRPQIRRKGLASLRCFTALRLPKPSTKQVSKARKGINTPSNSVHRQTSAERLFRGTDVPAVSCIGERDNGTKIYLSRKVWKPLDCIPSRITEVPLHLDASVLSGMSAYYCGKYSVSSSLKQVPYASAALSSMVCGDVPSSVVSLLGDLELRKEAHAFQKVSNHPGYGKVTFLQEGGAKARVVCTPSFWVQTYFQPFHRVLSRCIAWIESDRVSQKHGLSCVLDQNKGAYLLSDWLEKRKRIFSVDLQSATDRFPLSVQLAWLKREGLGQWIKPIEEAAQGQYLVSGLSNSRTKEEYWSYRCGQPMGLYGSFPLFHLTHREILEGLCERNKVPGVAYAVLGDDVLIGDTTLAKAYQDLLQKLDVPLSLTKTLESDSVASFAGFVGIGKYRVDDPVLTIFRPFKFGADFCLKGREVNLLHTLGRDVRSWSSWWSRALDIYGSTRAWRNPDLSSLLPQDQEKVLGDDRVGSRFFGSVSQRVMSEFDQKYPDLQLPDRVMGTWTAERATLFYEQGPRITRNFDPDRYSISERERKRKFSPSYAALGIELDLPFLHNSHVKGSVETER</sequence>
<reference evidence="2" key="1">
    <citation type="journal article" date="2020" name="Viruses">
        <title>Unmapped RNA Virus Diversity in Termites and their Symbionts.</title>
        <authorList>
            <person name="Lay C.L."/>
            <person name="Shi M."/>
            <person name="Bucek A."/>
            <person name="Bourguignon T."/>
            <person name="Lo N."/>
            <person name="Holmes E.C."/>
        </authorList>
    </citation>
    <scope>NUCLEOTIDE SEQUENCE</scope>
    <source>
        <strain evidence="2">1v_9</strain>
    </source>
</reference>
<name>A0A894KQN7_9VIRU</name>
<dbReference type="InterPro" id="IPR008686">
    <property type="entry name" value="RNA_pol_mitovir"/>
</dbReference>
<evidence type="ECO:0000313" key="2">
    <source>
        <dbReference type="EMBL" id="QRW42882.1"/>
    </source>
</evidence>
<organism evidence="2">
    <name type="scientific">Mensystermes virus</name>
    <dbReference type="NCBI Taxonomy" id="2796614"/>
    <lineage>
        <taxon>Viruses</taxon>
        <taxon>Riboviria</taxon>
    </lineage>
</organism>